<feature type="region of interest" description="Disordered" evidence="1">
    <location>
        <begin position="185"/>
        <end position="210"/>
    </location>
</feature>
<protein>
    <submittedName>
        <fullName evidence="3">Uncharacterized protein</fullName>
    </submittedName>
</protein>
<reference evidence="2" key="1">
    <citation type="submission" date="2014-07" db="EMBL/GenBank/DDBJ databases">
        <authorList>
            <person name="Martin A.A"/>
            <person name="De Silva N."/>
        </authorList>
    </citation>
    <scope>NUCLEOTIDE SEQUENCE</scope>
</reference>
<evidence type="ECO:0000256" key="1">
    <source>
        <dbReference type="SAM" id="MobiDB-lite"/>
    </source>
</evidence>
<evidence type="ECO:0000313" key="3">
    <source>
        <dbReference type="WBParaSite" id="SVE_0147600.1"/>
    </source>
</evidence>
<keyword evidence="2" id="KW-1185">Reference proteome</keyword>
<evidence type="ECO:0000313" key="2">
    <source>
        <dbReference type="Proteomes" id="UP000035680"/>
    </source>
</evidence>
<dbReference type="Proteomes" id="UP000035680">
    <property type="component" value="Unassembled WGS sequence"/>
</dbReference>
<accession>A0A0K0EY69</accession>
<dbReference type="AlphaFoldDB" id="A0A0K0EY69"/>
<feature type="compositionally biased region" description="Basic residues" evidence="1">
    <location>
        <begin position="198"/>
        <end position="210"/>
    </location>
</feature>
<reference evidence="3" key="2">
    <citation type="submission" date="2015-08" db="UniProtKB">
        <authorList>
            <consortium name="WormBaseParasite"/>
        </authorList>
    </citation>
    <scope>IDENTIFICATION</scope>
</reference>
<feature type="compositionally biased region" description="Basic and acidic residues" evidence="1">
    <location>
        <begin position="185"/>
        <end position="197"/>
    </location>
</feature>
<name>A0A0K0EY69_STRVS</name>
<dbReference type="WBParaSite" id="SVE_0147600.1">
    <property type="protein sequence ID" value="SVE_0147600.1"/>
    <property type="gene ID" value="SVE_0147600"/>
</dbReference>
<sequence length="210" mass="24511">MISKYFNDSKKNPYYNFTIFKNLNLLTLPPVRKQKLLNNEVECKKFDEPKFCRNCRKRLTSSDFVVGYNDIFNYNARKKTLLSFKGLGILNSNNEHYINMNGSIPFRPTNIEIKEPIYENIEVYNQSILNSINNAKAMSKNSSKTLSLITRNGLSNQYLRTYNPYMPLCTPIIIPSPCTRSNEIAKKSNQSKREERIKKHNKKTQIHSII</sequence>
<organism evidence="2 3">
    <name type="scientific">Strongyloides venezuelensis</name>
    <name type="common">Threadworm</name>
    <dbReference type="NCBI Taxonomy" id="75913"/>
    <lineage>
        <taxon>Eukaryota</taxon>
        <taxon>Metazoa</taxon>
        <taxon>Ecdysozoa</taxon>
        <taxon>Nematoda</taxon>
        <taxon>Chromadorea</taxon>
        <taxon>Rhabditida</taxon>
        <taxon>Tylenchina</taxon>
        <taxon>Panagrolaimomorpha</taxon>
        <taxon>Strongyloidoidea</taxon>
        <taxon>Strongyloididae</taxon>
        <taxon>Strongyloides</taxon>
    </lineage>
</organism>
<proteinExistence type="predicted"/>